<evidence type="ECO:0000256" key="1">
    <source>
        <dbReference type="SAM" id="MobiDB-lite"/>
    </source>
</evidence>
<name>A0A699ICW1_TANCI</name>
<proteinExistence type="predicted"/>
<feature type="region of interest" description="Disordered" evidence="1">
    <location>
        <begin position="144"/>
        <end position="164"/>
    </location>
</feature>
<dbReference type="EMBL" id="BKCJ010283668">
    <property type="protein sequence ID" value="GEZ47752.1"/>
    <property type="molecule type" value="Genomic_DNA"/>
</dbReference>
<dbReference type="AlphaFoldDB" id="A0A699ICW1"/>
<sequence>MLQQQYELDRKDKIERIDREVKSGVALYDSQKSRNGFSAFISTNTLAKPNLTNPLAKPNLERALIPLTFQASKGTLSKLIQTGILQDIIMLSGDSKEINKDPLKGKVPKEDINEDLLRWYRYNDVDEYLEDTFFYSLEKETKDKSSMDTFPGSTDEETSDTESTDKNITVRTTCKNILSYKHTIEKYVPVVKSASKKTIFKSPQTIRGVMLGLAILKTWDDIVQKIGKRPPESYADKGKGKAKV</sequence>
<reference evidence="2" key="1">
    <citation type="journal article" date="2019" name="Sci. Rep.">
        <title>Draft genome of Tanacetum cinerariifolium, the natural source of mosquito coil.</title>
        <authorList>
            <person name="Yamashiro T."/>
            <person name="Shiraishi A."/>
            <person name="Satake H."/>
            <person name="Nakayama K."/>
        </authorList>
    </citation>
    <scope>NUCLEOTIDE SEQUENCE</scope>
</reference>
<evidence type="ECO:0000313" key="2">
    <source>
        <dbReference type="EMBL" id="GEZ47752.1"/>
    </source>
</evidence>
<organism evidence="2">
    <name type="scientific">Tanacetum cinerariifolium</name>
    <name type="common">Dalmatian daisy</name>
    <name type="synonym">Chrysanthemum cinerariifolium</name>
    <dbReference type="NCBI Taxonomy" id="118510"/>
    <lineage>
        <taxon>Eukaryota</taxon>
        <taxon>Viridiplantae</taxon>
        <taxon>Streptophyta</taxon>
        <taxon>Embryophyta</taxon>
        <taxon>Tracheophyta</taxon>
        <taxon>Spermatophyta</taxon>
        <taxon>Magnoliopsida</taxon>
        <taxon>eudicotyledons</taxon>
        <taxon>Gunneridae</taxon>
        <taxon>Pentapetalae</taxon>
        <taxon>asterids</taxon>
        <taxon>campanulids</taxon>
        <taxon>Asterales</taxon>
        <taxon>Asteraceae</taxon>
        <taxon>Asteroideae</taxon>
        <taxon>Anthemideae</taxon>
        <taxon>Anthemidinae</taxon>
        <taxon>Tanacetum</taxon>
    </lineage>
</organism>
<protein>
    <submittedName>
        <fullName evidence="2">Uncharacterized protein</fullName>
    </submittedName>
</protein>
<comment type="caution">
    <text evidence="2">The sequence shown here is derived from an EMBL/GenBank/DDBJ whole genome shotgun (WGS) entry which is preliminary data.</text>
</comment>
<accession>A0A699ICW1</accession>
<gene>
    <name evidence="2" type="ORF">Tci_519725</name>
</gene>